<dbReference type="InterPro" id="IPR036259">
    <property type="entry name" value="MFS_trans_sf"/>
</dbReference>
<keyword evidence="3 6" id="KW-0812">Transmembrane</keyword>
<dbReference type="GO" id="GO:0016020">
    <property type="term" value="C:membrane"/>
    <property type="evidence" value="ECO:0007669"/>
    <property type="project" value="UniProtKB-SubCell"/>
</dbReference>
<feature type="transmembrane region" description="Helical" evidence="6">
    <location>
        <begin position="155"/>
        <end position="176"/>
    </location>
</feature>
<organism evidence="8 9">
    <name type="scientific">Urbifossiella limnaea</name>
    <dbReference type="NCBI Taxonomy" id="2528023"/>
    <lineage>
        <taxon>Bacteria</taxon>
        <taxon>Pseudomonadati</taxon>
        <taxon>Planctomycetota</taxon>
        <taxon>Planctomycetia</taxon>
        <taxon>Gemmatales</taxon>
        <taxon>Gemmataceae</taxon>
        <taxon>Urbifossiella</taxon>
    </lineage>
</organism>
<keyword evidence="4 6" id="KW-1133">Transmembrane helix</keyword>
<dbReference type="SUPFAM" id="SSF103473">
    <property type="entry name" value="MFS general substrate transporter"/>
    <property type="match status" value="1"/>
</dbReference>
<reference evidence="8 9" key="1">
    <citation type="submission" date="2019-02" db="EMBL/GenBank/DDBJ databases">
        <title>Deep-cultivation of Planctomycetes and their phenomic and genomic characterization uncovers novel biology.</title>
        <authorList>
            <person name="Wiegand S."/>
            <person name="Jogler M."/>
            <person name="Boedeker C."/>
            <person name="Pinto D."/>
            <person name="Vollmers J."/>
            <person name="Rivas-Marin E."/>
            <person name="Kohn T."/>
            <person name="Peeters S.H."/>
            <person name="Heuer A."/>
            <person name="Rast P."/>
            <person name="Oberbeckmann S."/>
            <person name="Bunk B."/>
            <person name="Jeske O."/>
            <person name="Meyerdierks A."/>
            <person name="Storesund J.E."/>
            <person name="Kallscheuer N."/>
            <person name="Luecker S."/>
            <person name="Lage O.M."/>
            <person name="Pohl T."/>
            <person name="Merkel B.J."/>
            <person name="Hornburger P."/>
            <person name="Mueller R.-W."/>
            <person name="Bruemmer F."/>
            <person name="Labrenz M."/>
            <person name="Spormann A.M."/>
            <person name="Op den Camp H."/>
            <person name="Overmann J."/>
            <person name="Amann R."/>
            <person name="Jetten M.S.M."/>
            <person name="Mascher T."/>
            <person name="Medema M.H."/>
            <person name="Devos D.P."/>
            <person name="Kaster A.-K."/>
            <person name="Ovreas L."/>
            <person name="Rohde M."/>
            <person name="Galperin M.Y."/>
            <person name="Jogler C."/>
        </authorList>
    </citation>
    <scope>NUCLEOTIDE SEQUENCE [LARGE SCALE GENOMIC DNA]</scope>
    <source>
        <strain evidence="8 9">ETA_A1</strain>
    </source>
</reference>
<dbReference type="AlphaFoldDB" id="A0A517XUK0"/>
<gene>
    <name evidence="8" type="primary">exuT</name>
    <name evidence="8" type="ORF">ETAA1_31390</name>
</gene>
<dbReference type="InterPro" id="IPR020846">
    <property type="entry name" value="MFS_dom"/>
</dbReference>
<dbReference type="InterPro" id="IPR044770">
    <property type="entry name" value="MFS_spinster-like"/>
</dbReference>
<accession>A0A517XUK0</accession>
<proteinExistence type="predicted"/>
<dbReference type="PANTHER" id="PTHR23505:SF79">
    <property type="entry name" value="PROTEIN SPINSTER"/>
    <property type="match status" value="1"/>
</dbReference>
<comment type="subcellular location">
    <subcellularLocation>
        <location evidence="1">Membrane</location>
        <topology evidence="1">Multi-pass membrane protein</topology>
    </subcellularLocation>
</comment>
<dbReference type="CDD" id="cd17328">
    <property type="entry name" value="MFS_spinster_like"/>
    <property type="match status" value="1"/>
</dbReference>
<feature type="transmembrane region" description="Helical" evidence="6">
    <location>
        <begin position="350"/>
        <end position="368"/>
    </location>
</feature>
<evidence type="ECO:0000256" key="2">
    <source>
        <dbReference type="ARBA" id="ARBA00022448"/>
    </source>
</evidence>
<keyword evidence="5 6" id="KW-0472">Membrane</keyword>
<feature type="transmembrane region" description="Helical" evidence="6">
    <location>
        <begin position="467"/>
        <end position="491"/>
    </location>
</feature>
<feature type="transmembrane region" description="Helical" evidence="6">
    <location>
        <begin position="408"/>
        <end position="429"/>
    </location>
</feature>
<dbReference type="KEGG" id="uli:ETAA1_31390"/>
<dbReference type="EMBL" id="CP036273">
    <property type="protein sequence ID" value="QDU21174.1"/>
    <property type="molecule type" value="Genomic_DNA"/>
</dbReference>
<dbReference type="PROSITE" id="PS50850">
    <property type="entry name" value="MFS"/>
    <property type="match status" value="1"/>
</dbReference>
<evidence type="ECO:0000256" key="5">
    <source>
        <dbReference type="ARBA" id="ARBA00023136"/>
    </source>
</evidence>
<dbReference type="Pfam" id="PF07690">
    <property type="entry name" value="MFS_1"/>
    <property type="match status" value="1"/>
</dbReference>
<evidence type="ECO:0000256" key="1">
    <source>
        <dbReference type="ARBA" id="ARBA00004141"/>
    </source>
</evidence>
<feature type="transmembrane region" description="Helical" evidence="6">
    <location>
        <begin position="182"/>
        <end position="200"/>
    </location>
</feature>
<dbReference type="GO" id="GO:0022857">
    <property type="term" value="F:transmembrane transporter activity"/>
    <property type="evidence" value="ECO:0007669"/>
    <property type="project" value="InterPro"/>
</dbReference>
<keyword evidence="9" id="KW-1185">Reference proteome</keyword>
<dbReference type="PANTHER" id="PTHR23505">
    <property type="entry name" value="SPINSTER"/>
    <property type="match status" value="1"/>
</dbReference>
<evidence type="ECO:0000256" key="4">
    <source>
        <dbReference type="ARBA" id="ARBA00022989"/>
    </source>
</evidence>
<feature type="transmembrane region" description="Helical" evidence="6">
    <location>
        <begin position="235"/>
        <end position="256"/>
    </location>
</feature>
<name>A0A517XUK0_9BACT</name>
<dbReference type="InterPro" id="IPR011701">
    <property type="entry name" value="MFS"/>
</dbReference>
<protein>
    <submittedName>
        <fullName evidence="8">Hexuronate transporter</fullName>
    </submittedName>
</protein>
<evidence type="ECO:0000256" key="3">
    <source>
        <dbReference type="ARBA" id="ARBA00022692"/>
    </source>
</evidence>
<dbReference type="RefSeq" id="WP_145239927.1">
    <property type="nucleotide sequence ID" value="NZ_CP036273.1"/>
</dbReference>
<evidence type="ECO:0000313" key="8">
    <source>
        <dbReference type="EMBL" id="QDU21174.1"/>
    </source>
</evidence>
<keyword evidence="2" id="KW-0813">Transport</keyword>
<sequence length="505" mass="53408">MPGVPTGGTGPREPVPGARAALLLLLAINLFNYIDRQVLSAVLPMLQLDAALFDPTDPDLNFKLGILTSVFLVTYTMFSPVFGWFGDRGSRWPLVGIAVIVWSLASGGSGLAGAYGIMVLTRCLVGVGEAAYGPVAPSMLSDMYPVADRGKVMSWFYLAIPVGSALGFVVGGLVAGAFGWRMAFQVVVIPGLILGGLCFLMRDPRVHLAPAADAPKARSPGYLAVLRELTGVKSFVLCCAGMTCTTFMLGGVAAWAPTYIFQREARFALTPAAVTKLEELKASDESRVVPDEVTTRLRSVAGEKEYDFPAFKALLLELLGPDRLRQYGERVYEAAPTADSATVGGVSTRFGAIVVLSGLGATLLGGWLGDNLRAKGVRGAYFQVAGWGTVLSFPLFVAMLYVPFPWAWLPLFVAVFGLFVNTGPANTILANVTRADIRGTAFAINIFVIHILGDVISPPLIGLAADAWGLTTAFLATSVMILAGGILWVVGARYLDADTARAASS</sequence>
<evidence type="ECO:0000256" key="6">
    <source>
        <dbReference type="SAM" id="Phobius"/>
    </source>
</evidence>
<evidence type="ECO:0000259" key="7">
    <source>
        <dbReference type="PROSITE" id="PS50850"/>
    </source>
</evidence>
<feature type="transmembrane region" description="Helical" evidence="6">
    <location>
        <begin position="380"/>
        <end position="402"/>
    </location>
</feature>
<feature type="transmembrane region" description="Helical" evidence="6">
    <location>
        <begin position="441"/>
        <end position="461"/>
    </location>
</feature>
<dbReference type="Proteomes" id="UP000319576">
    <property type="component" value="Chromosome"/>
</dbReference>
<feature type="transmembrane region" description="Helical" evidence="6">
    <location>
        <begin position="92"/>
        <end position="109"/>
    </location>
</feature>
<dbReference type="OrthoDB" id="9773404at2"/>
<feature type="domain" description="Major facilitator superfamily (MFS) profile" evidence="7">
    <location>
        <begin position="21"/>
        <end position="496"/>
    </location>
</feature>
<evidence type="ECO:0000313" key="9">
    <source>
        <dbReference type="Proteomes" id="UP000319576"/>
    </source>
</evidence>
<dbReference type="Gene3D" id="1.20.1250.20">
    <property type="entry name" value="MFS general substrate transporter like domains"/>
    <property type="match status" value="2"/>
</dbReference>
<feature type="transmembrane region" description="Helical" evidence="6">
    <location>
        <begin position="64"/>
        <end position="85"/>
    </location>
</feature>